<evidence type="ECO:0000259" key="2">
    <source>
        <dbReference type="Pfam" id="PF22747"/>
    </source>
</evidence>
<evidence type="ECO:0008006" key="5">
    <source>
        <dbReference type="Google" id="ProtNLM"/>
    </source>
</evidence>
<dbReference type="InterPro" id="IPR042070">
    <property type="entry name" value="PucR_C-HTH_sf"/>
</dbReference>
<dbReference type="Gene3D" id="1.10.10.2840">
    <property type="entry name" value="PucR C-terminal helix-turn-helix domain"/>
    <property type="match status" value="1"/>
</dbReference>
<dbReference type="STRING" id="318464.IO99_04030"/>
<evidence type="ECO:0000313" key="3">
    <source>
        <dbReference type="EMBL" id="KEZ87853.1"/>
    </source>
</evidence>
<organism evidence="3 4">
    <name type="scientific">Clostridium sulfidigenes</name>
    <dbReference type="NCBI Taxonomy" id="318464"/>
    <lineage>
        <taxon>Bacteria</taxon>
        <taxon>Bacillati</taxon>
        <taxon>Bacillota</taxon>
        <taxon>Clostridia</taxon>
        <taxon>Eubacteriales</taxon>
        <taxon>Clostridiaceae</taxon>
        <taxon>Clostridium</taxon>
    </lineage>
</organism>
<accession>A0A084JFW9</accession>
<proteinExistence type="predicted"/>
<keyword evidence="4" id="KW-1185">Reference proteome</keyword>
<dbReference type="Pfam" id="PF22747">
    <property type="entry name" value="Zn_ribbon_DUF2089"/>
    <property type="match status" value="1"/>
</dbReference>
<feature type="domain" description="DUF2089" evidence="2">
    <location>
        <begin position="8"/>
        <end position="38"/>
    </location>
</feature>
<sequence length="120" mass="13858">MYKALTRCPVCSGKLNIKRLQCDECNTVIENNFTFSKFEKLNHDQLRFVETFLQYRGNIKDVEKALGISYPTVRGKLDEINEVLGLSSKKQHEIDRKHVITKLENGEITSDEAIELLNKI</sequence>
<dbReference type="InterPro" id="IPR053957">
    <property type="entry name" value="DUF2089_Zn_ribbon"/>
</dbReference>
<evidence type="ECO:0000313" key="4">
    <source>
        <dbReference type="Proteomes" id="UP000028542"/>
    </source>
</evidence>
<reference evidence="3 4" key="1">
    <citation type="submission" date="2014-07" db="EMBL/GenBank/DDBJ databases">
        <title>Draft genome of Clostridium sulfidigenes 113A isolated from sediments associated with methane hydrate from Krishna Godavari basin.</title>
        <authorList>
            <person name="Honkalas V.S."/>
            <person name="Dabir A.P."/>
            <person name="Arora P."/>
            <person name="Dhakephalkar P.K."/>
        </authorList>
    </citation>
    <scope>NUCLEOTIDE SEQUENCE [LARGE SCALE GENOMIC DNA]</scope>
    <source>
        <strain evidence="3 4">113A</strain>
    </source>
</reference>
<evidence type="ECO:0000259" key="1">
    <source>
        <dbReference type="Pfam" id="PF09862"/>
    </source>
</evidence>
<gene>
    <name evidence="3" type="ORF">IO99_04030</name>
</gene>
<feature type="domain" description="DUF2089" evidence="1">
    <location>
        <begin position="41"/>
        <end position="86"/>
    </location>
</feature>
<dbReference type="EMBL" id="JPMD01000007">
    <property type="protein sequence ID" value="KEZ87853.1"/>
    <property type="molecule type" value="Genomic_DNA"/>
</dbReference>
<dbReference type="AlphaFoldDB" id="A0A084JFW9"/>
<comment type="caution">
    <text evidence="3">The sequence shown here is derived from an EMBL/GenBank/DDBJ whole genome shotgun (WGS) entry which is preliminary data.</text>
</comment>
<dbReference type="RefSeq" id="WP_035130549.1">
    <property type="nucleotide sequence ID" value="NZ_JBQHQR010000009.1"/>
</dbReference>
<dbReference type="Pfam" id="PF09862">
    <property type="entry name" value="DUF2089"/>
    <property type="match status" value="1"/>
</dbReference>
<name>A0A084JFW9_9CLOT</name>
<dbReference type="eggNOG" id="COG3877">
    <property type="taxonomic scope" value="Bacteria"/>
</dbReference>
<dbReference type="Proteomes" id="UP000028542">
    <property type="component" value="Unassembled WGS sequence"/>
</dbReference>
<protein>
    <recommendedName>
        <fullName evidence="5">DUF2089 domain-containing protein</fullName>
    </recommendedName>
</protein>
<dbReference type="InterPro" id="IPR018658">
    <property type="entry name" value="DUF2089"/>
</dbReference>